<organism evidence="6 7">
    <name type="scientific">Proteiniclasticum ruminis</name>
    <dbReference type="NCBI Taxonomy" id="398199"/>
    <lineage>
        <taxon>Bacteria</taxon>
        <taxon>Bacillati</taxon>
        <taxon>Bacillota</taxon>
        <taxon>Clostridia</taxon>
        <taxon>Eubacteriales</taxon>
        <taxon>Clostridiaceae</taxon>
        <taxon>Proteiniclasticum</taxon>
    </lineage>
</organism>
<proteinExistence type="predicted"/>
<keyword evidence="3" id="KW-0804">Transcription</keyword>
<dbReference type="Gene3D" id="3.40.50.10490">
    <property type="entry name" value="Glucose-6-phosphate isomerase like protein, domain 1"/>
    <property type="match status" value="1"/>
</dbReference>
<dbReference type="SUPFAM" id="SSF46689">
    <property type="entry name" value="Homeodomain-like"/>
    <property type="match status" value="1"/>
</dbReference>
<dbReference type="AlphaFoldDB" id="A0A1G8ILJ6"/>
<dbReference type="InterPro" id="IPR009057">
    <property type="entry name" value="Homeodomain-like_sf"/>
</dbReference>
<name>A0A1G8ILJ6_9CLOT</name>
<dbReference type="GO" id="GO:0003677">
    <property type="term" value="F:DNA binding"/>
    <property type="evidence" value="ECO:0007669"/>
    <property type="project" value="UniProtKB-KW"/>
</dbReference>
<dbReference type="CDD" id="cd05013">
    <property type="entry name" value="SIS_RpiR"/>
    <property type="match status" value="1"/>
</dbReference>
<dbReference type="PROSITE" id="PS51071">
    <property type="entry name" value="HTH_RPIR"/>
    <property type="match status" value="1"/>
</dbReference>
<dbReference type="Pfam" id="PF01380">
    <property type="entry name" value="SIS"/>
    <property type="match status" value="1"/>
</dbReference>
<evidence type="ECO:0000313" key="7">
    <source>
        <dbReference type="Proteomes" id="UP000183255"/>
    </source>
</evidence>
<evidence type="ECO:0000256" key="1">
    <source>
        <dbReference type="ARBA" id="ARBA00023015"/>
    </source>
</evidence>
<evidence type="ECO:0000259" key="4">
    <source>
        <dbReference type="PROSITE" id="PS51071"/>
    </source>
</evidence>
<dbReference type="PANTHER" id="PTHR30514">
    <property type="entry name" value="GLUCOKINASE"/>
    <property type="match status" value="1"/>
</dbReference>
<feature type="domain" description="HTH rpiR-type" evidence="4">
    <location>
        <begin position="1"/>
        <end position="76"/>
    </location>
</feature>
<dbReference type="InterPro" id="IPR047640">
    <property type="entry name" value="RpiR-like"/>
</dbReference>
<dbReference type="Gene3D" id="1.10.10.10">
    <property type="entry name" value="Winged helix-like DNA-binding domain superfamily/Winged helix DNA-binding domain"/>
    <property type="match status" value="1"/>
</dbReference>
<dbReference type="InterPro" id="IPR001347">
    <property type="entry name" value="SIS_dom"/>
</dbReference>
<dbReference type="GO" id="GO:0003700">
    <property type="term" value="F:DNA-binding transcription factor activity"/>
    <property type="evidence" value="ECO:0007669"/>
    <property type="project" value="InterPro"/>
</dbReference>
<dbReference type="GO" id="GO:0097367">
    <property type="term" value="F:carbohydrate derivative binding"/>
    <property type="evidence" value="ECO:0007669"/>
    <property type="project" value="InterPro"/>
</dbReference>
<dbReference type="GO" id="GO:1901135">
    <property type="term" value="P:carbohydrate derivative metabolic process"/>
    <property type="evidence" value="ECO:0007669"/>
    <property type="project" value="InterPro"/>
</dbReference>
<gene>
    <name evidence="6" type="ORF">SAMN05421804_101923</name>
</gene>
<protein>
    <submittedName>
        <fullName evidence="6">DNA-binding transcriptional regulator, MurR/RpiR family, contains HTH and SIS domains</fullName>
    </submittedName>
</protein>
<dbReference type="InterPro" id="IPR035472">
    <property type="entry name" value="RpiR-like_SIS"/>
</dbReference>
<accession>A0A1G8ILJ6</accession>
<reference evidence="6 7" key="1">
    <citation type="submission" date="2016-10" db="EMBL/GenBank/DDBJ databases">
        <authorList>
            <person name="de Groot N.N."/>
        </authorList>
    </citation>
    <scope>NUCLEOTIDE SEQUENCE [LARGE SCALE GENOMIC DNA]</scope>
    <source>
        <strain evidence="6 7">CGMCC 1.5058</strain>
    </source>
</reference>
<evidence type="ECO:0000256" key="2">
    <source>
        <dbReference type="ARBA" id="ARBA00023125"/>
    </source>
</evidence>
<feature type="domain" description="SIS" evidence="5">
    <location>
        <begin position="107"/>
        <end position="246"/>
    </location>
</feature>
<keyword evidence="1" id="KW-0805">Transcription regulation</keyword>
<sequence length="246" mass="28011">MVDLSKIIKGKSLTETEEKVLLYMVEHMDTVLEKGVRQIARENYTSPSSIMRLTKKLGYSGFIDMYYQLVPMIEGEGRRTSKMHEGADNVMLKEILLLNEKKNMDAFAGLLKSIKEKYIFIYATGFSGIIGEYLYKKLLVNGKRVIFATGNDSIAILESNVDHIGMLITVTKSGETQQVLDKMEYCKEKGIPVVVFTSELDNRASRIADIPLKIEDSKKLDDRNISKNYFFAELLLLFEYLVSISM</sequence>
<dbReference type="InterPro" id="IPR046348">
    <property type="entry name" value="SIS_dom_sf"/>
</dbReference>
<dbReference type="InterPro" id="IPR000281">
    <property type="entry name" value="HTH_RpiR"/>
</dbReference>
<keyword evidence="2 6" id="KW-0238">DNA-binding</keyword>
<evidence type="ECO:0000256" key="3">
    <source>
        <dbReference type="ARBA" id="ARBA00023163"/>
    </source>
</evidence>
<dbReference type="Pfam" id="PF01418">
    <property type="entry name" value="HTH_6"/>
    <property type="match status" value="1"/>
</dbReference>
<dbReference type="EMBL" id="FNDZ01000001">
    <property type="protein sequence ID" value="SDI19784.1"/>
    <property type="molecule type" value="Genomic_DNA"/>
</dbReference>
<dbReference type="InterPro" id="IPR036388">
    <property type="entry name" value="WH-like_DNA-bd_sf"/>
</dbReference>
<dbReference type="PROSITE" id="PS51464">
    <property type="entry name" value="SIS"/>
    <property type="match status" value="1"/>
</dbReference>
<dbReference type="PANTHER" id="PTHR30514:SF21">
    <property type="entry name" value="RPIR-FAMILY TRANSCRIPTIONAL REGULATOR"/>
    <property type="match status" value="1"/>
</dbReference>
<dbReference type="SUPFAM" id="SSF53697">
    <property type="entry name" value="SIS domain"/>
    <property type="match status" value="1"/>
</dbReference>
<evidence type="ECO:0000259" key="5">
    <source>
        <dbReference type="PROSITE" id="PS51464"/>
    </source>
</evidence>
<evidence type="ECO:0000313" key="6">
    <source>
        <dbReference type="EMBL" id="SDI19784.1"/>
    </source>
</evidence>
<dbReference type="Proteomes" id="UP000183255">
    <property type="component" value="Unassembled WGS sequence"/>
</dbReference>